<sequence length="220" mass="24255">MNSNQSILSVPRSRGIEESKCRTINDERVTPIIDSKSSSNVIFSSFRSACQWRRCVDQLQRWIFQILRLWASLWMDLSSLPSSSPASSVEFSGDSAAYDIFSVVSCGSLTSGVQSVWRLKQHPSVLDGCACLVGWWGSLVNVSLSPGWRRVWSGFCAALAPILSGSAFLLDYKDVTIKAPVESCCIYGERPFTSYCFSGRDGLVNVGFRISLQLILGCVL</sequence>
<evidence type="ECO:0000313" key="1">
    <source>
        <dbReference type="EMBL" id="KAG5376633.1"/>
    </source>
</evidence>
<proteinExistence type="predicted"/>
<evidence type="ECO:0000313" key="2">
    <source>
        <dbReference type="Proteomes" id="UP000823674"/>
    </source>
</evidence>
<reference evidence="1 2" key="1">
    <citation type="submission" date="2021-03" db="EMBL/GenBank/DDBJ databases">
        <authorList>
            <person name="King G.J."/>
            <person name="Bancroft I."/>
            <person name="Baten A."/>
            <person name="Bloomfield J."/>
            <person name="Borpatragohain P."/>
            <person name="He Z."/>
            <person name="Irish N."/>
            <person name="Irwin J."/>
            <person name="Liu K."/>
            <person name="Mauleon R.P."/>
            <person name="Moore J."/>
            <person name="Morris R."/>
            <person name="Ostergaard L."/>
            <person name="Wang B."/>
            <person name="Wells R."/>
        </authorList>
    </citation>
    <scope>NUCLEOTIDE SEQUENCE [LARGE SCALE GENOMIC DNA]</scope>
    <source>
        <strain evidence="1">R-o-18</strain>
        <tissue evidence="1">Leaf</tissue>
    </source>
</reference>
<keyword evidence="2" id="KW-1185">Reference proteome</keyword>
<name>A0ABQ7KU74_BRACM</name>
<organism evidence="1 2">
    <name type="scientific">Brassica rapa subsp. trilocularis</name>
    <dbReference type="NCBI Taxonomy" id="1813537"/>
    <lineage>
        <taxon>Eukaryota</taxon>
        <taxon>Viridiplantae</taxon>
        <taxon>Streptophyta</taxon>
        <taxon>Embryophyta</taxon>
        <taxon>Tracheophyta</taxon>
        <taxon>Spermatophyta</taxon>
        <taxon>Magnoliopsida</taxon>
        <taxon>eudicotyledons</taxon>
        <taxon>Gunneridae</taxon>
        <taxon>Pentapetalae</taxon>
        <taxon>rosids</taxon>
        <taxon>malvids</taxon>
        <taxon>Brassicales</taxon>
        <taxon>Brassicaceae</taxon>
        <taxon>Brassiceae</taxon>
        <taxon>Brassica</taxon>
    </lineage>
</organism>
<gene>
    <name evidence="1" type="primary">A10p027580.1_BraROA</name>
    <name evidence="1" type="ORF">IGI04_041229</name>
</gene>
<comment type="caution">
    <text evidence="1">The sequence shown here is derived from an EMBL/GenBank/DDBJ whole genome shotgun (WGS) entry which is preliminary data.</text>
</comment>
<protein>
    <submittedName>
        <fullName evidence="1">Uncharacterized protein</fullName>
    </submittedName>
</protein>
<dbReference type="EMBL" id="JADBGQ010000010">
    <property type="protein sequence ID" value="KAG5376633.1"/>
    <property type="molecule type" value="Genomic_DNA"/>
</dbReference>
<dbReference type="Proteomes" id="UP000823674">
    <property type="component" value="Chromosome A10"/>
</dbReference>
<accession>A0ABQ7KU74</accession>